<dbReference type="FunFam" id="3.50.50.60:FF:000021">
    <property type="entry name" value="Ubiquinone biosynthesis monooxygenase COQ6"/>
    <property type="match status" value="1"/>
</dbReference>
<evidence type="ECO:0000256" key="7">
    <source>
        <dbReference type="ARBA" id="ARBA00022688"/>
    </source>
</evidence>
<dbReference type="PANTHER" id="PTHR43876">
    <property type="entry name" value="UBIQUINONE BIOSYNTHESIS MONOOXYGENASE COQ6, MITOCHONDRIAL"/>
    <property type="match status" value="1"/>
</dbReference>
<evidence type="ECO:0000313" key="13">
    <source>
        <dbReference type="EMBL" id="QDE30187.1"/>
    </source>
</evidence>
<evidence type="ECO:0000256" key="6">
    <source>
        <dbReference type="ARBA" id="ARBA00022630"/>
    </source>
</evidence>
<dbReference type="GO" id="GO:0110142">
    <property type="term" value="C:ubiquinone biosynthesis complex"/>
    <property type="evidence" value="ECO:0007669"/>
    <property type="project" value="UniProtKB-ARBA"/>
</dbReference>
<keyword evidence="10" id="KW-0503">Monooxygenase</keyword>
<dbReference type="InterPro" id="IPR002938">
    <property type="entry name" value="FAD-bd"/>
</dbReference>
<name>A0A4Y5YC35_9GAMM</name>
<dbReference type="InterPro" id="IPR051205">
    <property type="entry name" value="UbiH/COQ6_monooxygenase"/>
</dbReference>
<dbReference type="AlphaFoldDB" id="A0A4Y5YC35"/>
<reference evidence="13 14" key="1">
    <citation type="submission" date="2019-06" db="EMBL/GenBank/DDBJ databases">
        <title>The genome of Shewanella sp. SM1901.</title>
        <authorList>
            <person name="Cha Q."/>
        </authorList>
    </citation>
    <scope>NUCLEOTIDE SEQUENCE [LARGE SCALE GENOMIC DNA]</scope>
    <source>
        <strain evidence="13 14">SM1901</strain>
    </source>
</reference>
<dbReference type="SUPFAM" id="SSF51905">
    <property type="entry name" value="FAD/NAD(P)-binding domain"/>
    <property type="match status" value="1"/>
</dbReference>
<comment type="subunit">
    <text evidence="11">Component of the Ubi complex metabolon, which regroups five ubiquinone biosynthesis proteins (UbiE, UbiF, UbiG, UbiH and UbiI) and two accessory factors (UbiK and the lipid-binding protein UbiJ).</text>
</comment>
<evidence type="ECO:0000256" key="2">
    <source>
        <dbReference type="ARBA" id="ARBA00004496"/>
    </source>
</evidence>
<dbReference type="NCBIfam" id="TIGR01988">
    <property type="entry name" value="Ubi-OHases"/>
    <property type="match status" value="1"/>
</dbReference>
<comment type="subcellular location">
    <subcellularLocation>
        <location evidence="2">Cytoplasm</location>
    </subcellularLocation>
</comment>
<dbReference type="UniPathway" id="UPA00232"/>
<dbReference type="Pfam" id="PF01494">
    <property type="entry name" value="FAD_binding_3"/>
    <property type="match status" value="1"/>
</dbReference>
<dbReference type="InterPro" id="IPR036188">
    <property type="entry name" value="FAD/NAD-bd_sf"/>
</dbReference>
<dbReference type="GO" id="GO:0006744">
    <property type="term" value="P:ubiquinone biosynthetic process"/>
    <property type="evidence" value="ECO:0007669"/>
    <property type="project" value="UniProtKB-UniPathway"/>
</dbReference>
<evidence type="ECO:0000313" key="14">
    <source>
        <dbReference type="Proteomes" id="UP000319809"/>
    </source>
</evidence>
<keyword evidence="7" id="KW-0831">Ubiquinone biosynthesis</keyword>
<sequence>MSSHYYGCKTMQDASLTATHCSNTIDYDVVVVGGGMVGAAAAIGLGQLGLSVAVIESRQPQAYEPEQPLDVRVSAISVASEQLLTRLGVMEHLLTLRHAPYNGLETWELDGCLTAFNAEQVGQAHLGYFFENRLIQLSLWQQIDQMDNITLLCPHSVAQFERLADRQQVSIKLDNGDTLTTKLLIGADGANSQVRQWAGIGVTGWDYAQSAMLININTETPQQTVTWQQFTPAGPRSLLPLPGHHASLVWYDDANRIKQLSQLNNLQLAEQIRLHFPSRLDPRFTVESRGSFPLTRRHAQGYYQNNVVIIGDAAHTINPLAGQGVNIGFKDVDLLVAQVANAIGCGETWWQTPVLKRYQQSRYLDNQLMMTAMDVFYAGFSNNILPLKLLRNGALKLANIDSPIKRKVLKYALGLS</sequence>
<keyword evidence="14" id="KW-1185">Reference proteome</keyword>
<dbReference type="PRINTS" id="PR00420">
    <property type="entry name" value="RNGMNOXGNASE"/>
</dbReference>
<dbReference type="Proteomes" id="UP000319809">
    <property type="component" value="Chromosome"/>
</dbReference>
<keyword evidence="6" id="KW-0285">Flavoprotein</keyword>
<evidence type="ECO:0000256" key="10">
    <source>
        <dbReference type="ARBA" id="ARBA00023033"/>
    </source>
</evidence>
<protein>
    <submittedName>
        <fullName evidence="13">2-octaprenyl-3-methyl-6-methoxy-1,4-benzoquinol hydroxylase</fullName>
    </submittedName>
</protein>
<keyword evidence="9" id="KW-0560">Oxidoreductase</keyword>
<comment type="pathway">
    <text evidence="3">Cofactor biosynthesis; ubiquinone biosynthesis.</text>
</comment>
<accession>A0A4Y5YC35</accession>
<evidence type="ECO:0000256" key="4">
    <source>
        <dbReference type="ARBA" id="ARBA00005349"/>
    </source>
</evidence>
<evidence type="ECO:0000256" key="8">
    <source>
        <dbReference type="ARBA" id="ARBA00022827"/>
    </source>
</evidence>
<dbReference type="EMBL" id="CP041036">
    <property type="protein sequence ID" value="QDE30187.1"/>
    <property type="molecule type" value="Genomic_DNA"/>
</dbReference>
<keyword evidence="5" id="KW-0963">Cytoplasm</keyword>
<evidence type="ECO:0000256" key="5">
    <source>
        <dbReference type="ARBA" id="ARBA00022490"/>
    </source>
</evidence>
<evidence type="ECO:0000259" key="12">
    <source>
        <dbReference type="Pfam" id="PF01494"/>
    </source>
</evidence>
<dbReference type="GO" id="GO:0005737">
    <property type="term" value="C:cytoplasm"/>
    <property type="evidence" value="ECO:0007669"/>
    <property type="project" value="UniProtKB-SubCell"/>
</dbReference>
<dbReference type="InterPro" id="IPR010971">
    <property type="entry name" value="UbiH/COQ6"/>
</dbReference>
<dbReference type="KEGG" id="spol:FH971_03875"/>
<dbReference type="GO" id="GO:0071949">
    <property type="term" value="F:FAD binding"/>
    <property type="evidence" value="ECO:0007669"/>
    <property type="project" value="InterPro"/>
</dbReference>
<dbReference type="Gene3D" id="3.50.50.60">
    <property type="entry name" value="FAD/NAD(P)-binding domain"/>
    <property type="match status" value="2"/>
</dbReference>
<evidence type="ECO:0000256" key="11">
    <source>
        <dbReference type="ARBA" id="ARBA00065734"/>
    </source>
</evidence>
<comment type="cofactor">
    <cofactor evidence="1">
        <name>FAD</name>
        <dbReference type="ChEBI" id="CHEBI:57692"/>
    </cofactor>
</comment>
<evidence type="ECO:0000256" key="9">
    <source>
        <dbReference type="ARBA" id="ARBA00023002"/>
    </source>
</evidence>
<comment type="similarity">
    <text evidence="4">Belongs to the UbiH/COQ6 family.</text>
</comment>
<keyword evidence="8" id="KW-0274">FAD</keyword>
<feature type="domain" description="FAD-binding" evidence="12">
    <location>
        <begin position="26"/>
        <end position="344"/>
    </location>
</feature>
<gene>
    <name evidence="13" type="primary">ubiF</name>
    <name evidence="13" type="synonym">yleB</name>
    <name evidence="13" type="ORF">FH971_03875</name>
</gene>
<organism evidence="13 14">
    <name type="scientific">Shewanella polaris</name>
    <dbReference type="NCBI Taxonomy" id="2588449"/>
    <lineage>
        <taxon>Bacteria</taxon>
        <taxon>Pseudomonadati</taxon>
        <taxon>Pseudomonadota</taxon>
        <taxon>Gammaproteobacteria</taxon>
        <taxon>Alteromonadales</taxon>
        <taxon>Shewanellaceae</taxon>
        <taxon>Shewanella</taxon>
    </lineage>
</organism>
<dbReference type="FunFam" id="3.50.50.60:FF:000048">
    <property type="entry name" value="2-octaprenyl-3-methyl-6-methoxy-1,4-benzoquinol hydroxylase"/>
    <property type="match status" value="1"/>
</dbReference>
<evidence type="ECO:0000256" key="1">
    <source>
        <dbReference type="ARBA" id="ARBA00001974"/>
    </source>
</evidence>
<proteinExistence type="inferred from homology"/>
<dbReference type="PANTHER" id="PTHR43876:SF10">
    <property type="entry name" value="3-DEMETHOXYUBIQUINOL 3-HYDROXYLASE"/>
    <property type="match status" value="1"/>
</dbReference>
<dbReference type="GO" id="GO:0008682">
    <property type="term" value="F:3-demethoxyubiquinol 3-hydroxylase activity"/>
    <property type="evidence" value="ECO:0007669"/>
    <property type="project" value="TreeGrafter"/>
</dbReference>
<evidence type="ECO:0000256" key="3">
    <source>
        <dbReference type="ARBA" id="ARBA00004749"/>
    </source>
</evidence>